<dbReference type="EMBL" id="LAPT01000012">
    <property type="protein sequence ID" value="PXF32633.1"/>
    <property type="molecule type" value="Genomic_DNA"/>
</dbReference>
<evidence type="ECO:0000313" key="1">
    <source>
        <dbReference type="EMBL" id="PXF32633.1"/>
    </source>
</evidence>
<keyword evidence="2" id="KW-1185">Reference proteome</keyword>
<protein>
    <submittedName>
        <fullName evidence="1">Uncharacterized protein</fullName>
    </submittedName>
</protein>
<dbReference type="Proteomes" id="UP000248090">
    <property type="component" value="Unassembled WGS sequence"/>
</dbReference>
<evidence type="ECO:0000313" key="2">
    <source>
        <dbReference type="Proteomes" id="UP000248090"/>
    </source>
</evidence>
<accession>A0ABX5M4I7</accession>
<comment type="caution">
    <text evidence="1">The sequence shown here is derived from an EMBL/GenBank/DDBJ whole genome shotgun (WGS) entry which is preliminary data.</text>
</comment>
<sequence>MFHRAEDLMPGRAVFDIHILVSVIATRPKGTDSFMHFIPSRTSFPSHNDLGETIHPNRERMARKTVFQ</sequence>
<reference evidence="1 2" key="1">
    <citation type="submission" date="2015-03" db="EMBL/GenBank/DDBJ databases">
        <authorList>
            <person name="Krishnan R."/>
            <person name="Midha S."/>
            <person name="Patil P.B."/>
            <person name="Rameshkumar N."/>
        </authorList>
    </citation>
    <scope>NUCLEOTIDE SEQUENCE [LARGE SCALE GENOMIC DNA]</scope>
    <source>
        <strain evidence="1 2">L1E11</strain>
    </source>
</reference>
<name>A0ABX5M4I7_9GAMM</name>
<gene>
    <name evidence="1" type="ORF">WH50_03365</name>
</gene>
<organism evidence="1 2">
    <name type="scientific">Pokkaliibacter plantistimulans</name>
    <dbReference type="NCBI Taxonomy" id="1635171"/>
    <lineage>
        <taxon>Bacteria</taxon>
        <taxon>Pseudomonadati</taxon>
        <taxon>Pseudomonadota</taxon>
        <taxon>Gammaproteobacteria</taxon>
        <taxon>Oceanospirillales</taxon>
        <taxon>Balneatrichaceae</taxon>
        <taxon>Pokkaliibacter</taxon>
    </lineage>
</organism>
<proteinExistence type="predicted"/>